<protein>
    <submittedName>
        <fullName evidence="1">Uncharacterized protein</fullName>
    </submittedName>
</protein>
<accession>A0ACB8Y2P0</accession>
<reference evidence="2" key="1">
    <citation type="journal article" date="2022" name="Mol. Ecol. Resour.">
        <title>The genomes of chicory, endive, great burdock and yacon provide insights into Asteraceae palaeo-polyploidization history and plant inulin production.</title>
        <authorList>
            <person name="Fan W."/>
            <person name="Wang S."/>
            <person name="Wang H."/>
            <person name="Wang A."/>
            <person name="Jiang F."/>
            <person name="Liu H."/>
            <person name="Zhao H."/>
            <person name="Xu D."/>
            <person name="Zhang Y."/>
        </authorList>
    </citation>
    <scope>NUCLEOTIDE SEQUENCE [LARGE SCALE GENOMIC DNA]</scope>
    <source>
        <strain evidence="2">cv. Niubang</strain>
    </source>
</reference>
<organism evidence="1 2">
    <name type="scientific">Arctium lappa</name>
    <name type="common">Greater burdock</name>
    <name type="synonym">Lappa major</name>
    <dbReference type="NCBI Taxonomy" id="4217"/>
    <lineage>
        <taxon>Eukaryota</taxon>
        <taxon>Viridiplantae</taxon>
        <taxon>Streptophyta</taxon>
        <taxon>Embryophyta</taxon>
        <taxon>Tracheophyta</taxon>
        <taxon>Spermatophyta</taxon>
        <taxon>Magnoliopsida</taxon>
        <taxon>eudicotyledons</taxon>
        <taxon>Gunneridae</taxon>
        <taxon>Pentapetalae</taxon>
        <taxon>asterids</taxon>
        <taxon>campanulids</taxon>
        <taxon>Asterales</taxon>
        <taxon>Asteraceae</taxon>
        <taxon>Carduoideae</taxon>
        <taxon>Cardueae</taxon>
        <taxon>Arctiinae</taxon>
        <taxon>Arctium</taxon>
    </lineage>
</organism>
<comment type="caution">
    <text evidence="1">The sequence shown here is derived from an EMBL/GenBank/DDBJ whole genome shotgun (WGS) entry which is preliminary data.</text>
</comment>
<gene>
    <name evidence="1" type="ORF">L6452_37076</name>
</gene>
<reference evidence="1 2" key="2">
    <citation type="journal article" date="2022" name="Mol. Ecol. Resour.">
        <title>The genomes of chicory, endive, great burdock and yacon provide insights into Asteraceae paleo-polyploidization history and plant inulin production.</title>
        <authorList>
            <person name="Fan W."/>
            <person name="Wang S."/>
            <person name="Wang H."/>
            <person name="Wang A."/>
            <person name="Jiang F."/>
            <person name="Liu H."/>
            <person name="Zhao H."/>
            <person name="Xu D."/>
            <person name="Zhang Y."/>
        </authorList>
    </citation>
    <scope>NUCLEOTIDE SEQUENCE [LARGE SCALE GENOMIC DNA]</scope>
    <source>
        <strain evidence="2">cv. Niubang</strain>
    </source>
</reference>
<sequence length="100" mass="10851">MGNSLGNLMIVIGSIRKEGRPSWNQDNFLDNFPLAKPGMAQESPRNPAWAGNRQSPDEQGTVKPAEPGVPKPQSQKLGQMRGGIGILTQKRGRDLWAGSE</sequence>
<dbReference type="EMBL" id="CM042060">
    <property type="protein sequence ID" value="KAI3677806.1"/>
    <property type="molecule type" value="Genomic_DNA"/>
</dbReference>
<evidence type="ECO:0000313" key="1">
    <source>
        <dbReference type="EMBL" id="KAI3677806.1"/>
    </source>
</evidence>
<evidence type="ECO:0000313" key="2">
    <source>
        <dbReference type="Proteomes" id="UP001055879"/>
    </source>
</evidence>
<keyword evidence="2" id="KW-1185">Reference proteome</keyword>
<proteinExistence type="predicted"/>
<name>A0ACB8Y2P0_ARCLA</name>
<dbReference type="Proteomes" id="UP001055879">
    <property type="component" value="Linkage Group LG14"/>
</dbReference>